<evidence type="ECO:0000313" key="2">
    <source>
        <dbReference type="Proteomes" id="UP001465755"/>
    </source>
</evidence>
<keyword evidence="2" id="KW-1185">Reference proteome</keyword>
<organism evidence="1 2">
    <name type="scientific">Symbiochloris irregularis</name>
    <dbReference type="NCBI Taxonomy" id="706552"/>
    <lineage>
        <taxon>Eukaryota</taxon>
        <taxon>Viridiplantae</taxon>
        <taxon>Chlorophyta</taxon>
        <taxon>core chlorophytes</taxon>
        <taxon>Trebouxiophyceae</taxon>
        <taxon>Trebouxiales</taxon>
        <taxon>Trebouxiaceae</taxon>
        <taxon>Symbiochloris</taxon>
    </lineage>
</organism>
<proteinExistence type="predicted"/>
<protein>
    <submittedName>
        <fullName evidence="1">Uncharacterized protein</fullName>
    </submittedName>
</protein>
<dbReference type="Proteomes" id="UP001465755">
    <property type="component" value="Unassembled WGS sequence"/>
</dbReference>
<dbReference type="EMBL" id="JALJOQ010000077">
    <property type="protein sequence ID" value="KAK9801324.1"/>
    <property type="molecule type" value="Genomic_DNA"/>
</dbReference>
<gene>
    <name evidence="1" type="ORF">WJX73_003676</name>
</gene>
<reference evidence="1 2" key="1">
    <citation type="journal article" date="2024" name="Nat. Commun.">
        <title>Phylogenomics reveals the evolutionary origins of lichenization in chlorophyte algae.</title>
        <authorList>
            <person name="Puginier C."/>
            <person name="Libourel C."/>
            <person name="Otte J."/>
            <person name="Skaloud P."/>
            <person name="Haon M."/>
            <person name="Grisel S."/>
            <person name="Petersen M."/>
            <person name="Berrin J.G."/>
            <person name="Delaux P.M."/>
            <person name="Dal Grande F."/>
            <person name="Keller J."/>
        </authorList>
    </citation>
    <scope>NUCLEOTIDE SEQUENCE [LARGE SCALE GENOMIC DNA]</scope>
    <source>
        <strain evidence="1 2">SAG 2036</strain>
    </source>
</reference>
<evidence type="ECO:0000313" key="1">
    <source>
        <dbReference type="EMBL" id="KAK9801324.1"/>
    </source>
</evidence>
<name>A0AAW1P0M6_9CHLO</name>
<dbReference type="AlphaFoldDB" id="A0AAW1P0M6"/>
<comment type="caution">
    <text evidence="1">The sequence shown here is derived from an EMBL/GenBank/DDBJ whole genome shotgun (WGS) entry which is preliminary data.</text>
</comment>
<sequence>MVYVGAIVSPNESFEIKEPMRFTSAAFVEHKNCTFSWREMLAVRRSGHRDVVVCKLRHPDKSNKHHFEFDIRFDEEDLAGNPKLIEW</sequence>
<accession>A0AAW1P0M6</accession>